<evidence type="ECO:0000256" key="2">
    <source>
        <dbReference type="ARBA" id="ARBA00023136"/>
    </source>
</evidence>
<organism evidence="3 4">
    <name type="scientific">Acropora cervicornis</name>
    <name type="common">Staghorn coral</name>
    <dbReference type="NCBI Taxonomy" id="6130"/>
    <lineage>
        <taxon>Eukaryota</taxon>
        <taxon>Metazoa</taxon>
        <taxon>Cnidaria</taxon>
        <taxon>Anthozoa</taxon>
        <taxon>Hexacorallia</taxon>
        <taxon>Scleractinia</taxon>
        <taxon>Astrocoeniina</taxon>
        <taxon>Acroporidae</taxon>
        <taxon>Acropora</taxon>
    </lineage>
</organism>
<reference evidence="3" key="1">
    <citation type="journal article" date="2023" name="G3 (Bethesda)">
        <title>Whole genome assembly and annotation of the endangered Caribbean coral Acropora cervicornis.</title>
        <authorList>
            <person name="Selwyn J.D."/>
            <person name="Vollmer S.V."/>
        </authorList>
    </citation>
    <scope>NUCLEOTIDE SEQUENCE</scope>
    <source>
        <strain evidence="3">K2</strain>
    </source>
</reference>
<dbReference type="AlphaFoldDB" id="A0AAD9VB37"/>
<evidence type="ECO:0000313" key="4">
    <source>
        <dbReference type="Proteomes" id="UP001249851"/>
    </source>
</evidence>
<dbReference type="GO" id="GO:0005886">
    <property type="term" value="C:plasma membrane"/>
    <property type="evidence" value="ECO:0007669"/>
    <property type="project" value="InterPro"/>
</dbReference>
<comment type="caution">
    <text evidence="3">The sequence shown here is derived from an EMBL/GenBank/DDBJ whole genome shotgun (WGS) entry which is preliminary data.</text>
</comment>
<accession>A0AAD9VB37</accession>
<keyword evidence="2" id="KW-0472">Membrane</keyword>
<dbReference type="PROSITE" id="PS00232">
    <property type="entry name" value="CADHERIN_1"/>
    <property type="match status" value="1"/>
</dbReference>
<gene>
    <name evidence="3" type="ORF">P5673_007791</name>
</gene>
<name>A0AAD9VB37_ACRCE</name>
<dbReference type="InterPro" id="IPR020894">
    <property type="entry name" value="Cadherin_CS"/>
</dbReference>
<dbReference type="Proteomes" id="UP001249851">
    <property type="component" value="Unassembled WGS sequence"/>
</dbReference>
<protein>
    <submittedName>
        <fullName evidence="3">Uncharacterized protein</fullName>
    </submittedName>
</protein>
<evidence type="ECO:0000256" key="1">
    <source>
        <dbReference type="ARBA" id="ARBA00004370"/>
    </source>
</evidence>
<proteinExistence type="predicted"/>
<dbReference type="GO" id="GO:0007155">
    <property type="term" value="P:cell adhesion"/>
    <property type="evidence" value="ECO:0007669"/>
    <property type="project" value="InterPro"/>
</dbReference>
<keyword evidence="4" id="KW-1185">Reference proteome</keyword>
<comment type="subcellular location">
    <subcellularLocation>
        <location evidence="1">Membrane</location>
    </subcellularLocation>
</comment>
<feature type="non-terminal residue" evidence="3">
    <location>
        <position position="153"/>
    </location>
</feature>
<reference evidence="3" key="2">
    <citation type="journal article" date="2023" name="Science">
        <title>Genomic signatures of disease resistance in endangered staghorn corals.</title>
        <authorList>
            <person name="Vollmer S.V."/>
            <person name="Selwyn J.D."/>
            <person name="Despard B.A."/>
            <person name="Roesel C.L."/>
        </authorList>
    </citation>
    <scope>NUCLEOTIDE SEQUENCE</scope>
    <source>
        <strain evidence="3">K2</strain>
    </source>
</reference>
<evidence type="ECO:0000313" key="3">
    <source>
        <dbReference type="EMBL" id="KAK2567901.1"/>
    </source>
</evidence>
<sequence length="153" mass="17495">TRIESPLLLRSFALRAADLGKRKSFFLLTQMPKLLRQFCTTFSPLKHCGGFELLTVKERSRTKLNVVSYGSCSTDEIRCLGTGRIYIRPVQTDIVLNESVDWGEQYEDCMTCKMPIALSEMCQHMEECGTQFIAIEDYNDNLPPMLEDGRQDV</sequence>
<dbReference type="EMBL" id="JARQWQ010000013">
    <property type="protein sequence ID" value="KAK2567901.1"/>
    <property type="molecule type" value="Genomic_DNA"/>
</dbReference>